<gene>
    <name evidence="3" type="ORF">DP130_13650</name>
    <name evidence="2" type="ORF">K234311028_p10100</name>
</gene>
<accession>A0A4V1LEC1</accession>
<dbReference type="AlphaFoldDB" id="A0A4V1LEC1"/>
<reference evidence="2 5" key="2">
    <citation type="submission" date="2022-09" db="EMBL/GenBank/DDBJ databases">
        <title>complete genome sequences of Clostridium tetani str. KHSU-234311-028 isolated from soil.</title>
        <authorList>
            <person name="Sekizuka T."/>
            <person name="Shitada C."/>
            <person name="Takahashi M."/>
            <person name="Kuroda M."/>
        </authorList>
    </citation>
    <scope>NUCLEOTIDE SEQUENCE [LARGE SCALE GENOMIC DNA]</scope>
    <source>
        <strain evidence="2 5">KHSU-234311-028</strain>
        <plasmid evidence="2 5">pKHSU-234311-028-1</plasmid>
    </source>
</reference>
<keyword evidence="2" id="KW-0614">Plasmid</keyword>
<keyword evidence="1" id="KW-0732">Signal</keyword>
<feature type="signal peptide" evidence="1">
    <location>
        <begin position="1"/>
        <end position="31"/>
    </location>
</feature>
<dbReference type="Proteomes" id="UP001321763">
    <property type="component" value="Plasmid pKHSU-234311-028-1"/>
</dbReference>
<evidence type="ECO:0000313" key="5">
    <source>
        <dbReference type="Proteomes" id="UP001321763"/>
    </source>
</evidence>
<dbReference type="RefSeq" id="WP_129028854.1">
    <property type="nucleotide sequence ID" value="NZ_AP026807.1"/>
</dbReference>
<feature type="chain" id="PRO_5020692486" evidence="1">
    <location>
        <begin position="32"/>
        <end position="248"/>
    </location>
</feature>
<evidence type="ECO:0000313" key="4">
    <source>
        <dbReference type="Proteomes" id="UP000290921"/>
    </source>
</evidence>
<dbReference type="Proteomes" id="UP000290921">
    <property type="component" value="Unassembled WGS sequence"/>
</dbReference>
<proteinExistence type="predicted"/>
<sequence>MKLIKKFSKVLSIFLLLLFPLQTLFTTNVHAQEKNFNIIQNGNDFIIEENGSKHIMKIKEEPGKITSYMLDENDNVEYYFINDYENKTFYSSITNKYISLNDDFYDTDETFDISNSKFMAYAKPGSKENPYRYCTPGARRTESSKLSYAEILGMVGAGASAATITTALMSRFILGVKATTQVVSNMKVIGAEVFAILSSVGDHTWLANHGIAMNFTYVCSLQHYVDNAWGDNEWFYGEQVSTVSYSKY</sequence>
<geneLocation type="plasmid" evidence="2 5">
    <name>pKHSU-234311-028-1</name>
</geneLocation>
<reference evidence="3 4" key="1">
    <citation type="submission" date="2018-06" db="EMBL/GenBank/DDBJ databases">
        <title>Genome conservation of Clostridium tetani.</title>
        <authorList>
            <person name="Bruggemann H."/>
            <person name="Popoff M.R."/>
        </authorList>
    </citation>
    <scope>NUCLEOTIDE SEQUENCE [LARGE SCALE GENOMIC DNA]</scope>
    <source>
        <strain evidence="3 4">2017.061</strain>
    </source>
</reference>
<organism evidence="3 4">
    <name type="scientific">Clostridium tetani</name>
    <dbReference type="NCBI Taxonomy" id="1513"/>
    <lineage>
        <taxon>Bacteria</taxon>
        <taxon>Bacillati</taxon>
        <taxon>Bacillota</taxon>
        <taxon>Clostridia</taxon>
        <taxon>Eubacteriales</taxon>
        <taxon>Clostridiaceae</taxon>
        <taxon>Clostridium</taxon>
    </lineage>
</organism>
<dbReference type="EMBL" id="QMAP01000020">
    <property type="protein sequence ID" value="RXI44173.1"/>
    <property type="molecule type" value="Genomic_DNA"/>
</dbReference>
<evidence type="ECO:0000313" key="2">
    <source>
        <dbReference type="EMBL" id="BDR82451.1"/>
    </source>
</evidence>
<dbReference type="EMBL" id="AP026819">
    <property type="protein sequence ID" value="BDR82451.1"/>
    <property type="molecule type" value="Genomic_DNA"/>
</dbReference>
<evidence type="ECO:0000313" key="3">
    <source>
        <dbReference type="EMBL" id="RXI44173.1"/>
    </source>
</evidence>
<evidence type="ECO:0000256" key="1">
    <source>
        <dbReference type="SAM" id="SignalP"/>
    </source>
</evidence>
<protein>
    <submittedName>
        <fullName evidence="3">Uncharacterized protein</fullName>
    </submittedName>
</protein>
<name>A0A4V1LEC1_CLOTA</name>